<dbReference type="AlphaFoldDB" id="A0A1S8MQF7"/>
<evidence type="ECO:0000256" key="4">
    <source>
        <dbReference type="ARBA" id="ARBA00022692"/>
    </source>
</evidence>
<dbReference type="InterPro" id="IPR000620">
    <property type="entry name" value="EamA_dom"/>
</dbReference>
<dbReference type="PANTHER" id="PTHR42920">
    <property type="entry name" value="OS03G0707200 PROTEIN-RELATED"/>
    <property type="match status" value="1"/>
</dbReference>
<evidence type="ECO:0000256" key="7">
    <source>
        <dbReference type="SAM" id="Phobius"/>
    </source>
</evidence>
<gene>
    <name evidence="9" type="ORF">CLOSAC_43110</name>
</gene>
<evidence type="ECO:0000256" key="5">
    <source>
        <dbReference type="ARBA" id="ARBA00022989"/>
    </source>
</evidence>
<feature type="domain" description="EamA" evidence="8">
    <location>
        <begin position="181"/>
        <end position="314"/>
    </location>
</feature>
<dbReference type="InterPro" id="IPR037185">
    <property type="entry name" value="EmrE-like"/>
</dbReference>
<comment type="similarity">
    <text evidence="2">Belongs to the EamA transporter family.</text>
</comment>
<organism evidence="9 10">
    <name type="scientific">Clostridium saccharobutylicum</name>
    <dbReference type="NCBI Taxonomy" id="169679"/>
    <lineage>
        <taxon>Bacteria</taxon>
        <taxon>Bacillati</taxon>
        <taxon>Bacillota</taxon>
        <taxon>Clostridia</taxon>
        <taxon>Eubacteriales</taxon>
        <taxon>Clostridiaceae</taxon>
        <taxon>Clostridium</taxon>
    </lineage>
</organism>
<dbReference type="SUPFAM" id="SSF103481">
    <property type="entry name" value="Multidrug resistance efflux transporter EmrE"/>
    <property type="match status" value="2"/>
</dbReference>
<dbReference type="Proteomes" id="UP000191154">
    <property type="component" value="Unassembled WGS sequence"/>
</dbReference>
<comment type="caution">
    <text evidence="9">The sequence shown here is derived from an EMBL/GenBank/DDBJ whole genome shotgun (WGS) entry which is preliminary data.</text>
</comment>
<evidence type="ECO:0000313" key="10">
    <source>
        <dbReference type="Proteomes" id="UP000191154"/>
    </source>
</evidence>
<reference evidence="9 10" key="1">
    <citation type="submission" date="2016-05" db="EMBL/GenBank/DDBJ databases">
        <title>Microbial solvent formation.</title>
        <authorList>
            <person name="Poehlein A."/>
            <person name="Montoya Solano J.D."/>
            <person name="Flitsch S."/>
            <person name="Krabben P."/>
            <person name="Duerre P."/>
            <person name="Daniel R."/>
        </authorList>
    </citation>
    <scope>NUCLEOTIDE SEQUENCE [LARGE SCALE GENOMIC DNA]</scope>
    <source>
        <strain evidence="9 10">L1-8</strain>
    </source>
</reference>
<accession>A0A1S8MQF7</accession>
<feature type="transmembrane region" description="Helical" evidence="7">
    <location>
        <begin position="298"/>
        <end position="316"/>
    </location>
</feature>
<dbReference type="InterPro" id="IPR051258">
    <property type="entry name" value="Diverse_Substrate_Transporter"/>
</dbReference>
<feature type="transmembrane region" description="Helical" evidence="7">
    <location>
        <begin position="242"/>
        <end position="260"/>
    </location>
</feature>
<feature type="transmembrane region" description="Helical" evidence="7">
    <location>
        <begin position="210"/>
        <end position="230"/>
    </location>
</feature>
<dbReference type="GO" id="GO:0005886">
    <property type="term" value="C:plasma membrane"/>
    <property type="evidence" value="ECO:0007669"/>
    <property type="project" value="UniProtKB-SubCell"/>
</dbReference>
<name>A0A1S8MQF7_CLOSA</name>
<feature type="domain" description="EamA" evidence="8">
    <location>
        <begin position="38"/>
        <end position="167"/>
    </location>
</feature>
<feature type="transmembrane region" description="Helical" evidence="7">
    <location>
        <begin position="177"/>
        <end position="198"/>
    </location>
</feature>
<proteinExistence type="inferred from homology"/>
<keyword evidence="6 7" id="KW-0472">Membrane</keyword>
<feature type="transmembrane region" description="Helical" evidence="7">
    <location>
        <begin position="98"/>
        <end position="115"/>
    </location>
</feature>
<keyword evidence="3" id="KW-1003">Cell membrane</keyword>
<evidence type="ECO:0000256" key="6">
    <source>
        <dbReference type="ARBA" id="ARBA00023136"/>
    </source>
</evidence>
<dbReference type="EMBL" id="LZYZ01000010">
    <property type="protein sequence ID" value="OOM06391.1"/>
    <property type="molecule type" value="Genomic_DNA"/>
</dbReference>
<comment type="subcellular location">
    <subcellularLocation>
        <location evidence="1">Cell membrane</location>
        <topology evidence="1">Multi-pass membrane protein</topology>
    </subcellularLocation>
</comment>
<keyword evidence="4 7" id="KW-0812">Transmembrane</keyword>
<dbReference type="Pfam" id="PF00892">
    <property type="entry name" value="EamA"/>
    <property type="match status" value="2"/>
</dbReference>
<feature type="transmembrane region" description="Helical" evidence="7">
    <location>
        <begin position="154"/>
        <end position="171"/>
    </location>
</feature>
<feature type="transmembrane region" description="Helical" evidence="7">
    <location>
        <begin position="121"/>
        <end position="142"/>
    </location>
</feature>
<feature type="transmembrane region" description="Helical" evidence="7">
    <location>
        <begin position="272"/>
        <end position="292"/>
    </location>
</feature>
<evidence type="ECO:0000256" key="2">
    <source>
        <dbReference type="ARBA" id="ARBA00007362"/>
    </source>
</evidence>
<evidence type="ECO:0000256" key="3">
    <source>
        <dbReference type="ARBA" id="ARBA00022475"/>
    </source>
</evidence>
<evidence type="ECO:0000259" key="8">
    <source>
        <dbReference type="Pfam" id="PF00892"/>
    </source>
</evidence>
<dbReference type="PANTHER" id="PTHR42920:SF5">
    <property type="entry name" value="EAMA DOMAIN-CONTAINING PROTEIN"/>
    <property type="match status" value="1"/>
</dbReference>
<sequence>MDFSREILFSPHNYLRDNCVAFLRFKEGGVVLKKWHYALIVFLGGCCYGILSTFVKLAYSAGFSSPEVTGGQYFWGTVLIWCAALFSKKKKLSLKQTLKLVLSGIPFGLTGLFYYQSLKTLNASLAIIFLFQFVWIGAIFDWIFNKKKTSKQKLMSISIVLIGSVLAAGVISHKGGIFSWQGAIWGLFASFTYTAFIFISSSVEKDTPPVLKSALLSTGALIVVFLLFPPKFLFDFSVLKGLIQYGLILGLFGVCLPPLLFSIGMPYVGPGLGTILSASELPVAVTLSSLVLSEHVNFMQWIGVILIFIAIIGSNISSEKDDRELSNDVQENYG</sequence>
<keyword evidence="5 7" id="KW-1133">Transmembrane helix</keyword>
<protein>
    <submittedName>
        <fullName evidence="9">EamA-like transporter family protein</fullName>
    </submittedName>
</protein>
<evidence type="ECO:0000313" key="9">
    <source>
        <dbReference type="EMBL" id="OOM06391.1"/>
    </source>
</evidence>
<feature type="transmembrane region" description="Helical" evidence="7">
    <location>
        <begin position="70"/>
        <end position="86"/>
    </location>
</feature>
<feature type="transmembrane region" description="Helical" evidence="7">
    <location>
        <begin position="35"/>
        <end position="58"/>
    </location>
</feature>
<evidence type="ECO:0000256" key="1">
    <source>
        <dbReference type="ARBA" id="ARBA00004651"/>
    </source>
</evidence>